<organism evidence="3 4">
    <name type="scientific">Sporosarcina newyorkensis</name>
    <dbReference type="NCBI Taxonomy" id="759851"/>
    <lineage>
        <taxon>Bacteria</taxon>
        <taxon>Bacillati</taxon>
        <taxon>Bacillota</taxon>
        <taxon>Bacilli</taxon>
        <taxon>Bacillales</taxon>
        <taxon>Caryophanaceae</taxon>
        <taxon>Sporosarcina</taxon>
    </lineage>
</organism>
<dbReference type="SMART" id="SM00903">
    <property type="entry name" value="Flavin_Reduct"/>
    <property type="match status" value="1"/>
</dbReference>
<evidence type="ECO:0000313" key="4">
    <source>
        <dbReference type="Proteomes" id="UP000190042"/>
    </source>
</evidence>
<accession>A0A1T4YB90</accession>
<dbReference type="PANTHER" id="PTHR30466:SF1">
    <property type="entry name" value="FMN REDUCTASE (NADH) RUTF"/>
    <property type="match status" value="1"/>
</dbReference>
<dbReference type="Pfam" id="PF01613">
    <property type="entry name" value="Flavin_Reduct"/>
    <property type="match status" value="1"/>
</dbReference>
<dbReference type="Proteomes" id="UP000190042">
    <property type="component" value="Unassembled WGS sequence"/>
</dbReference>
<feature type="domain" description="Flavin reductase like" evidence="2">
    <location>
        <begin position="10"/>
        <end position="149"/>
    </location>
</feature>
<gene>
    <name evidence="3" type="ORF">SAMN04244570_2116</name>
</gene>
<keyword evidence="1" id="KW-0560">Oxidoreductase</keyword>
<keyword evidence="4" id="KW-1185">Reference proteome</keyword>
<dbReference type="InterPro" id="IPR012349">
    <property type="entry name" value="Split_barrel_FMN-bd"/>
</dbReference>
<dbReference type="Gene3D" id="2.30.110.10">
    <property type="entry name" value="Electron Transport, Fmn-binding Protein, Chain A"/>
    <property type="match status" value="1"/>
</dbReference>
<dbReference type="GO" id="GO:0010181">
    <property type="term" value="F:FMN binding"/>
    <property type="evidence" value="ECO:0007669"/>
    <property type="project" value="InterPro"/>
</dbReference>
<evidence type="ECO:0000259" key="2">
    <source>
        <dbReference type="SMART" id="SM00903"/>
    </source>
</evidence>
<dbReference type="PANTHER" id="PTHR30466">
    <property type="entry name" value="FLAVIN REDUCTASE"/>
    <property type="match status" value="1"/>
</dbReference>
<proteinExistence type="predicted"/>
<dbReference type="SUPFAM" id="SSF50475">
    <property type="entry name" value="FMN-binding split barrel"/>
    <property type="match status" value="1"/>
</dbReference>
<evidence type="ECO:0000313" key="3">
    <source>
        <dbReference type="EMBL" id="SKA98571.1"/>
    </source>
</evidence>
<dbReference type="GO" id="GO:0042602">
    <property type="term" value="F:riboflavin reductase (NADPH) activity"/>
    <property type="evidence" value="ECO:0007669"/>
    <property type="project" value="TreeGrafter"/>
</dbReference>
<sequence>MDSREYRNCMGRFATGVTVVTCKTDNQHHGITANSFTSVSLDPPLVLVSVDRKAKAAQHLHTKPFTVNILASHQEDVAMHFAGRPKEQEPFSWTEGEHSVRFEESLAFIECTPWAEYDGGDHIIFVGKVENFEYQDKDALIYYSGKFTSLVSQASLENVSK</sequence>
<name>A0A1T4YB90_9BACL</name>
<evidence type="ECO:0000256" key="1">
    <source>
        <dbReference type="ARBA" id="ARBA00023002"/>
    </source>
</evidence>
<protein>
    <submittedName>
        <fullName evidence="3">NADH-FMN oxidoreductase RutF, flavin reductase (DIM6/NTAB) family</fullName>
    </submittedName>
</protein>
<dbReference type="AlphaFoldDB" id="A0A1T4YB90"/>
<dbReference type="EMBL" id="FUYJ01000003">
    <property type="protein sequence ID" value="SKA98571.1"/>
    <property type="molecule type" value="Genomic_DNA"/>
</dbReference>
<dbReference type="InterPro" id="IPR050268">
    <property type="entry name" value="NADH-dep_flavin_reductase"/>
</dbReference>
<reference evidence="4" key="1">
    <citation type="submission" date="2017-02" db="EMBL/GenBank/DDBJ databases">
        <authorList>
            <person name="Varghese N."/>
            <person name="Submissions S."/>
        </authorList>
    </citation>
    <scope>NUCLEOTIDE SEQUENCE [LARGE SCALE GENOMIC DNA]</scope>
    <source>
        <strain evidence="4">DSM 23966</strain>
    </source>
</reference>
<dbReference type="RefSeq" id="WP_078817586.1">
    <property type="nucleotide sequence ID" value="NZ_FUYJ01000003.1"/>
</dbReference>
<dbReference type="InterPro" id="IPR002563">
    <property type="entry name" value="Flavin_Rdtase-like_dom"/>
</dbReference>